<dbReference type="GO" id="GO:0000398">
    <property type="term" value="P:mRNA splicing, via spliceosome"/>
    <property type="evidence" value="ECO:0007669"/>
    <property type="project" value="TreeGrafter"/>
</dbReference>
<organism evidence="5 6">
    <name type="scientific">Elaphomyces granulatus</name>
    <dbReference type="NCBI Taxonomy" id="519963"/>
    <lineage>
        <taxon>Eukaryota</taxon>
        <taxon>Fungi</taxon>
        <taxon>Dikarya</taxon>
        <taxon>Ascomycota</taxon>
        <taxon>Pezizomycotina</taxon>
        <taxon>Eurotiomycetes</taxon>
        <taxon>Eurotiomycetidae</taxon>
        <taxon>Eurotiales</taxon>
        <taxon>Elaphomycetaceae</taxon>
        <taxon>Elaphomyces</taxon>
    </lineage>
</organism>
<evidence type="ECO:0000313" key="5">
    <source>
        <dbReference type="EMBL" id="OXV10603.1"/>
    </source>
</evidence>
<evidence type="ECO:0000313" key="6">
    <source>
        <dbReference type="Proteomes" id="UP000243515"/>
    </source>
</evidence>
<evidence type="ECO:0000256" key="1">
    <source>
        <dbReference type="PROSITE-ProRule" id="PRU00176"/>
    </source>
</evidence>
<feature type="compositionally biased region" description="Polar residues" evidence="2">
    <location>
        <begin position="384"/>
        <end position="399"/>
    </location>
</feature>
<feature type="region of interest" description="Disordered" evidence="2">
    <location>
        <begin position="258"/>
        <end position="312"/>
    </location>
</feature>
<reference evidence="5 6" key="1">
    <citation type="journal article" date="2015" name="Environ. Microbiol.">
        <title>Metagenome sequence of Elaphomyces granulatus from sporocarp tissue reveals Ascomycota ectomycorrhizal fingerprints of genome expansion and a Proteobacteria-rich microbiome.</title>
        <authorList>
            <person name="Quandt C.A."/>
            <person name="Kohler A."/>
            <person name="Hesse C.N."/>
            <person name="Sharpton T.J."/>
            <person name="Martin F."/>
            <person name="Spatafora J.W."/>
        </authorList>
    </citation>
    <scope>NUCLEOTIDE SEQUENCE [LARGE SCALE GENOMIC DNA]</scope>
    <source>
        <strain evidence="5 6">OSC145934</strain>
    </source>
</reference>
<feature type="compositionally biased region" description="Polar residues" evidence="2">
    <location>
        <begin position="266"/>
        <end position="292"/>
    </location>
</feature>
<dbReference type="GO" id="GO:0005654">
    <property type="term" value="C:nucleoplasm"/>
    <property type="evidence" value="ECO:0007669"/>
    <property type="project" value="TreeGrafter"/>
</dbReference>
<dbReference type="AlphaFoldDB" id="A0A232M2I2"/>
<dbReference type="CDD" id="cd21134">
    <property type="entry name" value="YTH"/>
    <property type="match status" value="1"/>
</dbReference>
<sequence length="651" mass="71198">MGDVPLLQDKSSRGVEGTSKSRKHSGVNENQPPTGTNPQGPSQFTRPPQPIHQTLQSGGVEYCPGPHAFIPPGSQGRWSTGLNMGDMSSALPCPPHTIPFGQQAIPQQFILSHQAQGLIYPMQQLPFQAQTTGGAAAYSMPYPPTFHTAYTQHQHLSFQHGAPGYQPYLQSPQASQSTTAVPGQAHFYGSPYYPQQQYTTAFGPHHIMESPPVSQQAELEYYDRQVATTPVPAVSRKNSEKRGPAAVYDILQTIVDGSSPVKPAKQQPNVAASDFVDSTQRRPATPPVSSTPRGPPRKPKQSGHALWVGNLPPSANVEDLKDHFSRDTTNDIESVFLISRSNCAFVNYKTETACNAAMTRFHDSRFQGVRLVCRLRRGLMAPGSGSNVAAMSTSQPSSRTPEEMKIPAMDDDAANNSAQLDDERTPSPSSRVPDRFFIVKSLTVEDLELSKRSGIWATQTHNEANLNKAYETADNVYLIFSANKSGEYFGYARMMSPIHDDEALMLEMPARPEYPPTDSGSFNVTPTAATATAPKGRIIADTARGTIFWEADSSEDDQDGSASDKSAEETVEEIPGSGSQSFGKPFKIEWISTEHVPFHRTRGLRNPWNANREVKIARDGTEIEPSIGRKLTQLFKPQATDLPPPVHTDLF</sequence>
<dbReference type="InterPro" id="IPR012677">
    <property type="entry name" value="Nucleotide-bd_a/b_plait_sf"/>
</dbReference>
<dbReference type="SUPFAM" id="SSF54928">
    <property type="entry name" value="RNA-binding domain, RBD"/>
    <property type="match status" value="1"/>
</dbReference>
<dbReference type="InterPro" id="IPR045168">
    <property type="entry name" value="YTH_prot"/>
</dbReference>
<accession>A0A232M2I2</accession>
<dbReference type="InterPro" id="IPR000504">
    <property type="entry name" value="RRM_dom"/>
</dbReference>
<gene>
    <name evidence="5" type="ORF">Egran_01636</name>
</gene>
<dbReference type="Gene3D" id="3.10.590.10">
    <property type="entry name" value="ph1033 like domains"/>
    <property type="match status" value="1"/>
</dbReference>
<feature type="compositionally biased region" description="Polar residues" evidence="2">
    <location>
        <begin position="27"/>
        <end position="57"/>
    </location>
</feature>
<dbReference type="Proteomes" id="UP000243515">
    <property type="component" value="Unassembled WGS sequence"/>
</dbReference>
<evidence type="ECO:0000259" key="3">
    <source>
        <dbReference type="PROSITE" id="PS50102"/>
    </source>
</evidence>
<dbReference type="PROSITE" id="PS50882">
    <property type="entry name" value="YTH"/>
    <property type="match status" value="1"/>
</dbReference>
<dbReference type="OrthoDB" id="306690at2759"/>
<dbReference type="CDD" id="cd00590">
    <property type="entry name" value="RRM_SF"/>
    <property type="match status" value="1"/>
</dbReference>
<dbReference type="PROSITE" id="PS50102">
    <property type="entry name" value="RRM"/>
    <property type="match status" value="1"/>
</dbReference>
<feature type="domain" description="RRM" evidence="3">
    <location>
        <begin position="304"/>
        <end position="378"/>
    </location>
</feature>
<dbReference type="GO" id="GO:0003729">
    <property type="term" value="F:mRNA binding"/>
    <property type="evidence" value="ECO:0007669"/>
    <property type="project" value="TreeGrafter"/>
</dbReference>
<evidence type="ECO:0000256" key="2">
    <source>
        <dbReference type="SAM" id="MobiDB-lite"/>
    </source>
</evidence>
<dbReference type="PANTHER" id="PTHR12357:SF3">
    <property type="entry name" value="YTH DOMAIN-CONTAINING PROTEIN 1"/>
    <property type="match status" value="1"/>
</dbReference>
<dbReference type="SMART" id="SM00360">
    <property type="entry name" value="RRM"/>
    <property type="match status" value="1"/>
</dbReference>
<evidence type="ECO:0000259" key="4">
    <source>
        <dbReference type="PROSITE" id="PS50882"/>
    </source>
</evidence>
<dbReference type="Gene3D" id="3.30.70.330">
    <property type="match status" value="1"/>
</dbReference>
<proteinExistence type="predicted"/>
<feature type="region of interest" description="Disordered" evidence="2">
    <location>
        <begin position="1"/>
        <end position="60"/>
    </location>
</feature>
<dbReference type="InterPro" id="IPR035979">
    <property type="entry name" value="RBD_domain_sf"/>
</dbReference>
<name>A0A232M2I2_9EURO</name>
<dbReference type="EMBL" id="NPHW01002860">
    <property type="protein sequence ID" value="OXV10603.1"/>
    <property type="molecule type" value="Genomic_DNA"/>
</dbReference>
<dbReference type="Pfam" id="PF04146">
    <property type="entry name" value="YTH"/>
    <property type="match status" value="1"/>
</dbReference>
<keyword evidence="6" id="KW-1185">Reference proteome</keyword>
<feature type="domain" description="YTH" evidence="4">
    <location>
        <begin position="434"/>
        <end position="635"/>
    </location>
</feature>
<dbReference type="GO" id="GO:0000381">
    <property type="term" value="P:regulation of alternative mRNA splicing, via spliceosome"/>
    <property type="evidence" value="ECO:0007669"/>
    <property type="project" value="TreeGrafter"/>
</dbReference>
<protein>
    <recommendedName>
        <fullName evidence="7">YTH domain-containing protein</fullName>
    </recommendedName>
</protein>
<dbReference type="InterPro" id="IPR057720">
    <property type="entry name" value="RRM_YTH1"/>
</dbReference>
<evidence type="ECO:0008006" key="7">
    <source>
        <dbReference type="Google" id="ProtNLM"/>
    </source>
</evidence>
<keyword evidence="1" id="KW-0694">RNA-binding</keyword>
<dbReference type="GO" id="GO:1990247">
    <property type="term" value="F:N6-methyladenosine-containing RNA reader activity"/>
    <property type="evidence" value="ECO:0007669"/>
    <property type="project" value="TreeGrafter"/>
</dbReference>
<comment type="caution">
    <text evidence="5">The sequence shown here is derived from an EMBL/GenBank/DDBJ whole genome shotgun (WGS) entry which is preliminary data.</text>
</comment>
<dbReference type="InterPro" id="IPR007275">
    <property type="entry name" value="YTH_domain"/>
</dbReference>
<feature type="region of interest" description="Disordered" evidence="2">
    <location>
        <begin position="384"/>
        <end position="403"/>
    </location>
</feature>
<feature type="region of interest" description="Disordered" evidence="2">
    <location>
        <begin position="550"/>
        <end position="583"/>
    </location>
</feature>
<dbReference type="Pfam" id="PF25701">
    <property type="entry name" value="RRM_YTH1"/>
    <property type="match status" value="1"/>
</dbReference>
<dbReference type="PANTHER" id="PTHR12357">
    <property type="entry name" value="YTH YT521-B HOMOLOGY DOMAIN-CONTAINING"/>
    <property type="match status" value="1"/>
</dbReference>